<dbReference type="Proteomes" id="UP000295530">
    <property type="component" value="Unassembled WGS sequence"/>
</dbReference>
<dbReference type="RefSeq" id="WP_133461890.1">
    <property type="nucleotide sequence ID" value="NZ_SNVX01000013.1"/>
</dbReference>
<name>A0A4R6EBZ7_SCAGO</name>
<evidence type="ECO:0000313" key="3">
    <source>
        <dbReference type="EMBL" id="TDN55655.1"/>
    </source>
</evidence>
<dbReference type="PANTHER" id="PTHR30441">
    <property type="entry name" value="DUF748 DOMAIN-CONTAINING PROTEIN"/>
    <property type="match status" value="1"/>
</dbReference>
<dbReference type="PANTHER" id="PTHR30441:SF4">
    <property type="entry name" value="PROTEIN ASMA"/>
    <property type="match status" value="1"/>
</dbReference>
<feature type="domain" description="AsmA" evidence="2">
    <location>
        <begin position="4"/>
        <end position="230"/>
    </location>
</feature>
<dbReference type="NCBIfam" id="NF008091">
    <property type="entry name" value="PRK10833.1"/>
    <property type="match status" value="1"/>
</dbReference>
<gene>
    <name evidence="3" type="ORF">EC847_11372</name>
</gene>
<feature type="region of interest" description="Disordered" evidence="1">
    <location>
        <begin position="295"/>
        <end position="322"/>
    </location>
</feature>
<dbReference type="OrthoDB" id="9766390at2"/>
<dbReference type="GO" id="GO:0005886">
    <property type="term" value="C:plasma membrane"/>
    <property type="evidence" value="ECO:0007669"/>
    <property type="project" value="TreeGrafter"/>
</dbReference>
<evidence type="ECO:0000256" key="1">
    <source>
        <dbReference type="SAM" id="MobiDB-lite"/>
    </source>
</evidence>
<dbReference type="InterPro" id="IPR007844">
    <property type="entry name" value="AsmA"/>
</dbReference>
<keyword evidence="4" id="KW-1185">Reference proteome</keyword>
<reference evidence="3 4" key="1">
    <citation type="submission" date="2019-03" db="EMBL/GenBank/DDBJ databases">
        <title>Genomic analyses of the natural microbiome of Caenorhabditis elegans.</title>
        <authorList>
            <person name="Samuel B."/>
        </authorList>
    </citation>
    <scope>NUCLEOTIDE SEQUENCE [LARGE SCALE GENOMIC DNA]</scope>
    <source>
        <strain evidence="3 4">BIGb0156</strain>
    </source>
</reference>
<protein>
    <submittedName>
        <fullName evidence="3">AsmA protein</fullName>
    </submittedName>
</protein>
<accession>A0A4R6EBZ7</accession>
<sequence length="615" mass="68284">MRRILTTLMILLVVIVAGLSALVLLVNPNDFRDYLVRQVESRSGYQLKLDGPLRWHVWPQLSILSGRMTLTEPGANAPLVKADNMRLDVALFPLLSHQLQVNQVMLKGAVIELTPNTEAVKNNKAPVPPRENTLPQAPEDRGWSFDIAKLQVADSVLVFQHEGDEQITVRDIKMQMEQDDHYLANVDFSGRVNRDQRDLNLSFSAKVNAADYPHALNASLSQINWQLQGADLPPQGIGGKGSLQAEWQEEQKRISFKQLQLTANDSSLGGEGSVLLGDKPQWALNLHSDKLNLDNLLSQSNPSANSSVNQQGQSQSRQQRPVIAESANQPDYSGLRGFSAAVQLKAAQVMWRGMNFTDVDVQADNQFGLLNVSDLQGKLDGGTLSLPGSLDARDDTPKSAFQPKLENIQIASLLKAFDYPINLTGKLSLDGEFSGDKIDADNFRRSWQGKAKLSLLDSRTEGLNFQQLVQQAVERSTHVKAKENLDSATRLDELSSDMTLNNGQMALKNMVGKSSLLALTGKGSLDLAKEEGDMLFNVRVLEGWQGEGKLVDMLKETAIPLRVYGKWTELNYSLQVDQVLRKQLQNEARDRLKDWADKNQDSQSGKDLKKFLDKL</sequence>
<organism evidence="3 4">
    <name type="scientific">Scandinavium goeteborgense</name>
    <dbReference type="NCBI Taxonomy" id="1851514"/>
    <lineage>
        <taxon>Bacteria</taxon>
        <taxon>Pseudomonadati</taxon>
        <taxon>Pseudomonadota</taxon>
        <taxon>Gammaproteobacteria</taxon>
        <taxon>Enterobacterales</taxon>
        <taxon>Enterobacteriaceae</taxon>
        <taxon>Scandinavium</taxon>
    </lineage>
</organism>
<dbReference type="GO" id="GO:0090313">
    <property type="term" value="P:regulation of protein targeting to membrane"/>
    <property type="evidence" value="ECO:0007669"/>
    <property type="project" value="TreeGrafter"/>
</dbReference>
<dbReference type="InterPro" id="IPR052894">
    <property type="entry name" value="AsmA-related"/>
</dbReference>
<comment type="caution">
    <text evidence="3">The sequence shown here is derived from an EMBL/GenBank/DDBJ whole genome shotgun (WGS) entry which is preliminary data.</text>
</comment>
<evidence type="ECO:0000259" key="2">
    <source>
        <dbReference type="Pfam" id="PF05170"/>
    </source>
</evidence>
<feature type="compositionally biased region" description="Low complexity" evidence="1">
    <location>
        <begin position="303"/>
        <end position="320"/>
    </location>
</feature>
<proteinExistence type="predicted"/>
<dbReference type="AlphaFoldDB" id="A0A4R6EBZ7"/>
<feature type="region of interest" description="Disordered" evidence="1">
    <location>
        <begin position="594"/>
        <end position="615"/>
    </location>
</feature>
<dbReference type="EMBL" id="SNVX01000013">
    <property type="protein sequence ID" value="TDN55655.1"/>
    <property type="molecule type" value="Genomic_DNA"/>
</dbReference>
<dbReference type="Pfam" id="PF05170">
    <property type="entry name" value="AsmA"/>
    <property type="match status" value="1"/>
</dbReference>
<evidence type="ECO:0000313" key="4">
    <source>
        <dbReference type="Proteomes" id="UP000295530"/>
    </source>
</evidence>